<dbReference type="PANTHER" id="PTHR16166">
    <property type="entry name" value="VACUOLAR PROTEIN SORTING-ASSOCIATED PROTEIN VPS13"/>
    <property type="match status" value="1"/>
</dbReference>
<keyword evidence="2" id="KW-0813">Transport</keyword>
<evidence type="ECO:0000256" key="2">
    <source>
        <dbReference type="ARBA" id="ARBA00022448"/>
    </source>
</evidence>
<protein>
    <submittedName>
        <fullName evidence="4">N-terminal region of Chorein, a TM vesicle-mediated sorter-domain-containing protein</fullName>
    </submittedName>
</protein>
<dbReference type="GO" id="GO:0045324">
    <property type="term" value="P:late endosome to vacuole transport"/>
    <property type="evidence" value="ECO:0007669"/>
    <property type="project" value="TreeGrafter"/>
</dbReference>
<proteinExistence type="inferred from homology"/>
<dbReference type="GO" id="GO:0006623">
    <property type="term" value="P:protein targeting to vacuole"/>
    <property type="evidence" value="ECO:0007669"/>
    <property type="project" value="TreeGrafter"/>
</dbReference>
<dbReference type="InterPro" id="IPR026854">
    <property type="entry name" value="VPS13_N"/>
</dbReference>
<organism evidence="4 5">
    <name type="scientific">Blyttiomyces helicus</name>
    <dbReference type="NCBI Taxonomy" id="388810"/>
    <lineage>
        <taxon>Eukaryota</taxon>
        <taxon>Fungi</taxon>
        <taxon>Fungi incertae sedis</taxon>
        <taxon>Chytridiomycota</taxon>
        <taxon>Chytridiomycota incertae sedis</taxon>
        <taxon>Chytridiomycetes</taxon>
        <taxon>Chytridiomycetes incertae sedis</taxon>
        <taxon>Blyttiomyces</taxon>
    </lineage>
</organism>
<feature type="domain" description="Chorein N-terminal" evidence="3">
    <location>
        <begin position="72"/>
        <end position="315"/>
    </location>
</feature>
<feature type="non-terminal residue" evidence="4">
    <location>
        <position position="317"/>
    </location>
</feature>
<accession>A0A4P9WEM8</accession>
<name>A0A4P9WEM8_9FUNG</name>
<comment type="similarity">
    <text evidence="1">Belongs to the VPS13 family.</text>
</comment>
<reference evidence="5" key="1">
    <citation type="journal article" date="2018" name="Nat. Microbiol.">
        <title>Leveraging single-cell genomics to expand the fungal tree of life.</title>
        <authorList>
            <person name="Ahrendt S.R."/>
            <person name="Quandt C.A."/>
            <person name="Ciobanu D."/>
            <person name="Clum A."/>
            <person name="Salamov A."/>
            <person name="Andreopoulos B."/>
            <person name="Cheng J.F."/>
            <person name="Woyke T."/>
            <person name="Pelin A."/>
            <person name="Henrissat B."/>
            <person name="Reynolds N.K."/>
            <person name="Benny G.L."/>
            <person name="Smith M.E."/>
            <person name="James T.Y."/>
            <person name="Grigoriev I.V."/>
        </authorList>
    </citation>
    <scope>NUCLEOTIDE SEQUENCE [LARGE SCALE GENOMIC DNA]</scope>
</reference>
<dbReference type="PANTHER" id="PTHR16166:SF93">
    <property type="entry name" value="INTERMEMBRANE LIPID TRANSFER PROTEIN VPS13"/>
    <property type="match status" value="1"/>
</dbReference>
<dbReference type="Proteomes" id="UP000269721">
    <property type="component" value="Unassembled WGS sequence"/>
</dbReference>
<keyword evidence="5" id="KW-1185">Reference proteome</keyword>
<evidence type="ECO:0000259" key="3">
    <source>
        <dbReference type="Pfam" id="PF12624"/>
    </source>
</evidence>
<gene>
    <name evidence="4" type="ORF">BDK51DRAFT_26478</name>
</gene>
<evidence type="ECO:0000313" key="4">
    <source>
        <dbReference type="EMBL" id="RKO88856.1"/>
    </source>
</evidence>
<dbReference type="GO" id="GO:0045053">
    <property type="term" value="P:protein retention in Golgi apparatus"/>
    <property type="evidence" value="ECO:0007669"/>
    <property type="project" value="TreeGrafter"/>
</dbReference>
<dbReference type="EMBL" id="KZ996439">
    <property type="protein sequence ID" value="RKO88856.1"/>
    <property type="molecule type" value="Genomic_DNA"/>
</dbReference>
<sequence>MPEGKERAPRMWDTLEGSLPPRLSNWVTFSTRFTVGERPALSRARRVPRQPLLKCVHMEPMLMLVPPSLPAQFLGDYVDNLESKQLSIGLWQGDVVLHNLRLKKDALDKFDLPIDVLEGYLGDLTLSIPWSDLKNKPVKVKMNNVYLLAVPKADVDYDPDFEEERELRIKKERLDILGMKGKAADPESDKQDSTFTAQLVTKVVDNLQISMTNIHIRYEDKISSPKTPFSVGFTLAELSAVSTDENWKEAYIHLSTGRIHKLLSLDSLAVYWNTNSVSLAGKSPAESIRVFSSLIASGKRVPPEHQYILKPVSGSGK</sequence>
<dbReference type="GO" id="GO:0007005">
    <property type="term" value="P:mitochondrion organization"/>
    <property type="evidence" value="ECO:0007669"/>
    <property type="project" value="TreeGrafter"/>
</dbReference>
<dbReference type="OrthoDB" id="428159at2759"/>
<dbReference type="Pfam" id="PF12624">
    <property type="entry name" value="VPS13_N"/>
    <property type="match status" value="1"/>
</dbReference>
<dbReference type="AlphaFoldDB" id="A0A4P9WEM8"/>
<evidence type="ECO:0000256" key="1">
    <source>
        <dbReference type="ARBA" id="ARBA00006545"/>
    </source>
</evidence>
<evidence type="ECO:0000313" key="5">
    <source>
        <dbReference type="Proteomes" id="UP000269721"/>
    </source>
</evidence>
<dbReference type="InterPro" id="IPR026847">
    <property type="entry name" value="VPS13"/>
</dbReference>